<dbReference type="Gene3D" id="3.15.20.10">
    <property type="entry name" value="Bactericidal permeability-increasing protein, domain 2"/>
    <property type="match status" value="1"/>
</dbReference>
<evidence type="ECO:0000313" key="4">
    <source>
        <dbReference type="Proteomes" id="UP000717585"/>
    </source>
</evidence>
<comment type="caution">
    <text evidence="3">The sequence shown here is derived from an EMBL/GenBank/DDBJ whole genome shotgun (WGS) entry which is preliminary data.</text>
</comment>
<protein>
    <submittedName>
        <fullName evidence="3">LBP / BPI / CETP family, N-terminal domain</fullName>
    </submittedName>
</protein>
<keyword evidence="4" id="KW-1185">Reference proteome</keyword>
<feature type="chain" id="PRO_5035302207" evidence="1">
    <location>
        <begin position="23"/>
        <end position="483"/>
    </location>
</feature>
<evidence type="ECO:0000259" key="2">
    <source>
        <dbReference type="Pfam" id="PF01273"/>
    </source>
</evidence>
<dbReference type="SUPFAM" id="SSF55394">
    <property type="entry name" value="Bactericidal permeability-increasing protein, BPI"/>
    <property type="match status" value="2"/>
</dbReference>
<keyword evidence="1" id="KW-0732">Signal</keyword>
<dbReference type="InterPro" id="IPR017942">
    <property type="entry name" value="Lipid-bd_serum_glycop_N"/>
</dbReference>
<dbReference type="GO" id="GO:0008289">
    <property type="term" value="F:lipid binding"/>
    <property type="evidence" value="ECO:0007669"/>
    <property type="project" value="InterPro"/>
</dbReference>
<accession>A0A8J6B8K4</accession>
<dbReference type="PANTHER" id="PTHR10504:SF131">
    <property type="entry name" value="BPI2 DOMAIN-CONTAINING PROTEIN"/>
    <property type="match status" value="1"/>
</dbReference>
<dbReference type="AlphaFoldDB" id="A0A8J6B8K4"/>
<gene>
    <name evidence="3" type="ORF">J8273_1465</name>
</gene>
<reference evidence="3" key="1">
    <citation type="submission" date="2021-05" db="EMBL/GenBank/DDBJ databases">
        <title>A free-living protist that lacks canonical eukaryotic 1 DNA replication and segregation systems.</title>
        <authorList>
            <person name="Salas-Leiva D.E."/>
            <person name="Tromer E.C."/>
            <person name="Curtis B.A."/>
            <person name="Jerlstrom-Hultqvist J."/>
            <person name="Kolisko M."/>
            <person name="Yi Z."/>
            <person name="Salas-Leiva J.S."/>
            <person name="Gallot-Lavallee L."/>
            <person name="Kops G.J.P.L."/>
            <person name="Archibald J.M."/>
            <person name="Simpson A.G.B."/>
            <person name="Roger A.J."/>
        </authorList>
    </citation>
    <scope>NUCLEOTIDE SEQUENCE</scope>
    <source>
        <strain evidence="3">BICM</strain>
    </source>
</reference>
<dbReference type="EMBL" id="JAHDYR010000005">
    <property type="protein sequence ID" value="KAG9396484.1"/>
    <property type="molecule type" value="Genomic_DNA"/>
</dbReference>
<dbReference type="GO" id="GO:0005615">
    <property type="term" value="C:extracellular space"/>
    <property type="evidence" value="ECO:0007669"/>
    <property type="project" value="TreeGrafter"/>
</dbReference>
<organism evidence="3 4">
    <name type="scientific">Carpediemonas membranifera</name>
    <dbReference type="NCBI Taxonomy" id="201153"/>
    <lineage>
        <taxon>Eukaryota</taxon>
        <taxon>Metamonada</taxon>
        <taxon>Carpediemonas-like organisms</taxon>
        <taxon>Carpediemonas</taxon>
    </lineage>
</organism>
<evidence type="ECO:0000256" key="1">
    <source>
        <dbReference type="SAM" id="SignalP"/>
    </source>
</evidence>
<dbReference type="InterPro" id="IPR017943">
    <property type="entry name" value="Bactericidal_perm-incr_a/b_dom"/>
</dbReference>
<feature type="domain" description="Lipid-binding serum glycoprotein N-terminal" evidence="2">
    <location>
        <begin position="49"/>
        <end position="204"/>
    </location>
</feature>
<dbReference type="InterPro" id="IPR032942">
    <property type="entry name" value="BPI/LBP/Plunc"/>
</dbReference>
<dbReference type="PANTHER" id="PTHR10504">
    <property type="entry name" value="BACTERICIDAL PERMEABILITY-INCREASING BPI PROTEIN-RELATED"/>
    <property type="match status" value="1"/>
</dbReference>
<evidence type="ECO:0000313" key="3">
    <source>
        <dbReference type="EMBL" id="KAG9396484.1"/>
    </source>
</evidence>
<dbReference type="Gene3D" id="3.15.10.10">
    <property type="entry name" value="Bactericidal permeability-increasing protein, domain 1"/>
    <property type="match status" value="1"/>
</dbReference>
<dbReference type="Pfam" id="PF01273">
    <property type="entry name" value="LBP_BPI_CETP"/>
    <property type="match status" value="1"/>
</dbReference>
<dbReference type="Proteomes" id="UP000717585">
    <property type="component" value="Unassembled WGS sequence"/>
</dbReference>
<feature type="signal peptide" evidence="1">
    <location>
        <begin position="1"/>
        <end position="22"/>
    </location>
</feature>
<proteinExistence type="predicted"/>
<sequence length="483" mass="53221">MKSLLLVLIVACMLFFSIPVSATTSSTGYKLTMLQSGVHSWAATLEPDIQAALQGLKLSDINSWQNIKIGNVTYTIDNFVLNTLTLGPFSTSTRKTDQDFEFNLHDAHGVATFNWHYKDVKFPYTSDSGHGTAQVKDCTVLVHIGVERTDAGTPHGVVTDCLVNINSMDVTLDGGKYSWLYQALIDACKDTVIRHVQDDLVKAANVQIQRVVNSRLAKWDPFFEIDSVAYFDEILDHETSGAYFGDNYMTFRMNGLTSPSKKPLPLAAPEMPDIVNNKALQLMFTNEAFQTWLNTHRSGHVFTQTISQTNVDPKLLMFLKADTYKGLVPWFDEAHSGKVFSVNLTVVNSIVTKVMPAAVSVETTVIVSIIVDETTPVTLSIDLTLAMYPGVTTGTQALTPSFKYYKDVVTDVKSEGPIETDHLVGPLKILYSKGVVPWLERWAAASAMPLPPVDGLQYSNATVTYNEAFAFVAIGCDFCNVIP</sequence>
<name>A0A8J6B8K4_9EUKA</name>